<sequence length="276" mass="28430">MVAITSFQSMFQTTSTAKAATTSAASSTSTAASSSTAVAPTQRAAGASGAIKLEFTAGQPRTADSVRDQLRGKIDQALGGIYKDKDQRAKATDESMKSLAPQIEKAAASKDVSGIEIRATTVEQTVGSATNIRGLGVEVGLVRDKKVSSADTTVLDYQGKSAGLTGAETAKGLAKGTYSHQGEASSASATEAGSAALSKARNALSKVQQTTDALRAYRNGDTSQLDALRAQMQGGGSATQTQPSTMDPTSALMSKDANVRKAALSQMTQVYKVNYR</sequence>
<evidence type="ECO:0000313" key="1">
    <source>
        <dbReference type="EMBL" id="GEO36230.1"/>
    </source>
</evidence>
<organism evidence="1 2">
    <name type="scientific">Skermanella aerolata</name>
    <dbReference type="NCBI Taxonomy" id="393310"/>
    <lineage>
        <taxon>Bacteria</taxon>
        <taxon>Pseudomonadati</taxon>
        <taxon>Pseudomonadota</taxon>
        <taxon>Alphaproteobacteria</taxon>
        <taxon>Rhodospirillales</taxon>
        <taxon>Azospirillaceae</taxon>
        <taxon>Skermanella</taxon>
    </lineage>
</organism>
<dbReference type="EMBL" id="BJYZ01000002">
    <property type="protein sequence ID" value="GEO36230.1"/>
    <property type="molecule type" value="Genomic_DNA"/>
</dbReference>
<dbReference type="RefSeq" id="WP_044425609.1">
    <property type="nucleotide sequence ID" value="NZ_BJYZ01000002.1"/>
</dbReference>
<gene>
    <name evidence="1" type="ORF">SAE02_03780</name>
</gene>
<dbReference type="OrthoDB" id="7355373at2"/>
<comment type="caution">
    <text evidence="1">The sequence shown here is derived from an EMBL/GenBank/DDBJ whole genome shotgun (WGS) entry which is preliminary data.</text>
</comment>
<proteinExistence type="predicted"/>
<accession>A0A512DJ58</accession>
<evidence type="ECO:0000313" key="2">
    <source>
        <dbReference type="Proteomes" id="UP000321523"/>
    </source>
</evidence>
<reference evidence="1 2" key="1">
    <citation type="submission" date="2019-07" db="EMBL/GenBank/DDBJ databases">
        <title>Whole genome shotgun sequence of Skermanella aerolata NBRC 106429.</title>
        <authorList>
            <person name="Hosoyama A."/>
            <person name="Uohara A."/>
            <person name="Ohji S."/>
            <person name="Ichikawa N."/>
        </authorList>
    </citation>
    <scope>NUCLEOTIDE SEQUENCE [LARGE SCALE GENOMIC DNA]</scope>
    <source>
        <strain evidence="1 2">NBRC 106429</strain>
    </source>
</reference>
<dbReference type="AlphaFoldDB" id="A0A512DJ58"/>
<name>A0A512DJ58_9PROT</name>
<protein>
    <submittedName>
        <fullName evidence="1">Uncharacterized protein</fullName>
    </submittedName>
</protein>
<keyword evidence="2" id="KW-1185">Reference proteome</keyword>
<dbReference type="Proteomes" id="UP000321523">
    <property type="component" value="Unassembled WGS sequence"/>
</dbReference>